<dbReference type="OrthoDB" id="2121326at2759"/>
<organism evidence="5 6">
    <name type="scientific">Collybia nuda</name>
    <dbReference type="NCBI Taxonomy" id="64659"/>
    <lineage>
        <taxon>Eukaryota</taxon>
        <taxon>Fungi</taxon>
        <taxon>Dikarya</taxon>
        <taxon>Basidiomycota</taxon>
        <taxon>Agaricomycotina</taxon>
        <taxon>Agaricomycetes</taxon>
        <taxon>Agaricomycetidae</taxon>
        <taxon>Agaricales</taxon>
        <taxon>Tricholomatineae</taxon>
        <taxon>Clitocybaceae</taxon>
        <taxon>Collybia</taxon>
    </lineage>
</organism>
<evidence type="ECO:0000256" key="3">
    <source>
        <dbReference type="ARBA" id="ARBA00023157"/>
    </source>
</evidence>
<keyword evidence="6" id="KW-1185">Reference proteome</keyword>
<comment type="caution">
    <text evidence="5">The sequence shown here is derived from an EMBL/GenBank/DDBJ whole genome shotgun (WGS) entry which is preliminary data.</text>
</comment>
<gene>
    <name evidence="5" type="ORF">BDZ94DRAFT_1293748</name>
</gene>
<dbReference type="PRINTS" id="PR00421">
    <property type="entry name" value="THIOREDOXIN"/>
</dbReference>
<dbReference type="InterPro" id="IPR036249">
    <property type="entry name" value="Thioredoxin-like_sf"/>
</dbReference>
<proteinExistence type="predicted"/>
<evidence type="ECO:0000256" key="1">
    <source>
        <dbReference type="ARBA" id="ARBA00022448"/>
    </source>
</evidence>
<reference evidence="5" key="1">
    <citation type="submission" date="2020-11" db="EMBL/GenBank/DDBJ databases">
        <authorList>
            <consortium name="DOE Joint Genome Institute"/>
            <person name="Ahrendt S."/>
            <person name="Riley R."/>
            <person name="Andreopoulos W."/>
            <person name="Labutti K."/>
            <person name="Pangilinan J."/>
            <person name="Ruiz-Duenas F.J."/>
            <person name="Barrasa J.M."/>
            <person name="Sanchez-Garcia M."/>
            <person name="Camarero S."/>
            <person name="Miyauchi S."/>
            <person name="Serrano A."/>
            <person name="Linde D."/>
            <person name="Babiker R."/>
            <person name="Drula E."/>
            <person name="Ayuso-Fernandez I."/>
            <person name="Pacheco R."/>
            <person name="Padilla G."/>
            <person name="Ferreira P."/>
            <person name="Barriuso J."/>
            <person name="Kellner H."/>
            <person name="Castanera R."/>
            <person name="Alfaro M."/>
            <person name="Ramirez L."/>
            <person name="Pisabarro A.G."/>
            <person name="Kuo A."/>
            <person name="Tritt A."/>
            <person name="Lipzen A."/>
            <person name="He G."/>
            <person name="Yan M."/>
            <person name="Ng V."/>
            <person name="Cullen D."/>
            <person name="Martin F."/>
            <person name="Rosso M.-N."/>
            <person name="Henrissat B."/>
            <person name="Hibbett D."/>
            <person name="Martinez A.T."/>
            <person name="Grigoriev I.V."/>
        </authorList>
    </citation>
    <scope>NUCLEOTIDE SEQUENCE</scope>
    <source>
        <strain evidence="5">CBS 247.69</strain>
    </source>
</reference>
<dbReference type="SUPFAM" id="SSF52833">
    <property type="entry name" value="Thioredoxin-like"/>
    <property type="match status" value="1"/>
</dbReference>
<dbReference type="Pfam" id="PF00085">
    <property type="entry name" value="Thioredoxin"/>
    <property type="match status" value="1"/>
</dbReference>
<protein>
    <submittedName>
        <fullName evidence="5">Thioredoxin-like protein</fullName>
    </submittedName>
</protein>
<accession>A0A9P6CJZ3</accession>
<dbReference type="PANTHER" id="PTHR45663:SF11">
    <property type="entry name" value="GEO12009P1"/>
    <property type="match status" value="1"/>
</dbReference>
<evidence type="ECO:0000256" key="2">
    <source>
        <dbReference type="ARBA" id="ARBA00022982"/>
    </source>
</evidence>
<keyword evidence="3" id="KW-1015">Disulfide bond</keyword>
<evidence type="ECO:0000313" key="5">
    <source>
        <dbReference type="EMBL" id="KAF9469356.1"/>
    </source>
</evidence>
<dbReference type="InterPro" id="IPR017937">
    <property type="entry name" value="Thioredoxin_CS"/>
</dbReference>
<dbReference type="GO" id="GO:0005737">
    <property type="term" value="C:cytoplasm"/>
    <property type="evidence" value="ECO:0007669"/>
    <property type="project" value="TreeGrafter"/>
</dbReference>
<evidence type="ECO:0000313" key="6">
    <source>
        <dbReference type="Proteomes" id="UP000807353"/>
    </source>
</evidence>
<keyword evidence="1" id="KW-0813">Transport</keyword>
<dbReference type="PROSITE" id="PS51352">
    <property type="entry name" value="THIOREDOXIN_2"/>
    <property type="match status" value="1"/>
</dbReference>
<dbReference type="AlphaFoldDB" id="A0A9P6CJZ3"/>
<dbReference type="Proteomes" id="UP000807353">
    <property type="component" value="Unassembled WGS sequence"/>
</dbReference>
<dbReference type="GO" id="GO:0015035">
    <property type="term" value="F:protein-disulfide reductase activity"/>
    <property type="evidence" value="ECO:0007669"/>
    <property type="project" value="TreeGrafter"/>
</dbReference>
<sequence length="151" mass="16461">MLSLATRTLQRTSTTASSSLRGLVVKSARPFHSTPRWAVQYNKANLETFNEAISSKDRIVLVDFYADWCGPCHQLSPILESLAGDAETKSGSGLPIDLVKLDTDGEVGQSLGQQFKVRALPTVIAFRDGKPVNQFVGALNEPGVRNFLQNL</sequence>
<dbReference type="EMBL" id="MU150230">
    <property type="protein sequence ID" value="KAF9469356.1"/>
    <property type="molecule type" value="Genomic_DNA"/>
</dbReference>
<name>A0A9P6CJZ3_9AGAR</name>
<dbReference type="InterPro" id="IPR013766">
    <property type="entry name" value="Thioredoxin_domain"/>
</dbReference>
<dbReference type="Gene3D" id="3.40.30.10">
    <property type="entry name" value="Glutaredoxin"/>
    <property type="match status" value="1"/>
</dbReference>
<feature type="domain" description="Thioredoxin" evidence="4">
    <location>
        <begin position="28"/>
        <end position="151"/>
    </location>
</feature>
<keyword evidence="2" id="KW-0249">Electron transport</keyword>
<evidence type="ECO:0000259" key="4">
    <source>
        <dbReference type="PROSITE" id="PS51352"/>
    </source>
</evidence>
<dbReference type="PROSITE" id="PS00194">
    <property type="entry name" value="THIOREDOXIN_1"/>
    <property type="match status" value="1"/>
</dbReference>
<dbReference type="CDD" id="cd02947">
    <property type="entry name" value="TRX_family"/>
    <property type="match status" value="1"/>
</dbReference>
<dbReference type="PANTHER" id="PTHR45663">
    <property type="entry name" value="GEO12009P1"/>
    <property type="match status" value="1"/>
</dbReference>